<sequence>SDNTSATESRAISRPGAPRRPRLPPPTTAAARGRRYASNIRTLAPSALKPRYTPLSIQPRLTPQKHTISRRSAVVGLLFQYERHWITFVKTHKRVVVVTYEKFKGKRLCGK</sequence>
<dbReference type="EMBL" id="GECU01036761">
    <property type="protein sequence ID" value="JAS70945.1"/>
    <property type="molecule type" value="Transcribed_RNA"/>
</dbReference>
<proteinExistence type="predicted"/>
<protein>
    <submittedName>
        <fullName evidence="2">Uncharacterized protein</fullName>
    </submittedName>
</protein>
<feature type="non-terminal residue" evidence="2">
    <location>
        <position position="111"/>
    </location>
</feature>
<gene>
    <name evidence="2" type="ORF">g.55731</name>
</gene>
<feature type="region of interest" description="Disordered" evidence="1">
    <location>
        <begin position="1"/>
        <end position="43"/>
    </location>
</feature>
<accession>A0A1B6H894</accession>
<feature type="non-terminal residue" evidence="2">
    <location>
        <position position="1"/>
    </location>
</feature>
<reference evidence="2" key="1">
    <citation type="submission" date="2015-11" db="EMBL/GenBank/DDBJ databases">
        <title>De novo transcriptome assembly of four potential Pierce s Disease insect vectors from Arizona vineyards.</title>
        <authorList>
            <person name="Tassone E.E."/>
        </authorList>
    </citation>
    <scope>NUCLEOTIDE SEQUENCE</scope>
</reference>
<evidence type="ECO:0000256" key="1">
    <source>
        <dbReference type="SAM" id="MobiDB-lite"/>
    </source>
</evidence>
<evidence type="ECO:0000313" key="2">
    <source>
        <dbReference type="EMBL" id="JAS70945.1"/>
    </source>
</evidence>
<name>A0A1B6H894_9HEMI</name>
<dbReference type="AlphaFoldDB" id="A0A1B6H894"/>
<feature type="compositionally biased region" description="Polar residues" evidence="1">
    <location>
        <begin position="1"/>
        <end position="10"/>
    </location>
</feature>
<organism evidence="2">
    <name type="scientific">Homalodisca liturata</name>
    <dbReference type="NCBI Taxonomy" id="320908"/>
    <lineage>
        <taxon>Eukaryota</taxon>
        <taxon>Metazoa</taxon>
        <taxon>Ecdysozoa</taxon>
        <taxon>Arthropoda</taxon>
        <taxon>Hexapoda</taxon>
        <taxon>Insecta</taxon>
        <taxon>Pterygota</taxon>
        <taxon>Neoptera</taxon>
        <taxon>Paraneoptera</taxon>
        <taxon>Hemiptera</taxon>
        <taxon>Auchenorrhyncha</taxon>
        <taxon>Membracoidea</taxon>
        <taxon>Cicadellidae</taxon>
        <taxon>Cicadellinae</taxon>
        <taxon>Proconiini</taxon>
        <taxon>Homalodisca</taxon>
    </lineage>
</organism>